<sequence>MGQHHVASPVMTLRGTIFSDAFEAIGIANYVFDTTAEEQASAARRLDAMMAQWDEEGITLGYTATDGDPQPDVEMTTPAYADDAIALNLALRLAPSFGKEPMPSVKGEAKRAYGLVVAKTLQTPAMHGTRVPIAGGGNWWRRLP</sequence>
<dbReference type="AlphaFoldDB" id="A0A7T2GKM0"/>
<keyword evidence="2" id="KW-1185">Reference proteome</keyword>
<gene>
    <name evidence="1" type="ORF">IC614_03055</name>
</gene>
<organism evidence="1 2">
    <name type="scientific">Allosphingosinicella flava</name>
    <dbReference type="NCBI Taxonomy" id="2771430"/>
    <lineage>
        <taxon>Bacteria</taxon>
        <taxon>Pseudomonadati</taxon>
        <taxon>Pseudomonadota</taxon>
        <taxon>Alphaproteobacteria</taxon>
        <taxon>Sphingomonadales</taxon>
        <taxon>Sphingomonadaceae</taxon>
        <taxon>Allosphingosinicella</taxon>
    </lineage>
</organism>
<evidence type="ECO:0000313" key="2">
    <source>
        <dbReference type="Proteomes" id="UP000594873"/>
    </source>
</evidence>
<reference evidence="1 2" key="1">
    <citation type="submission" date="2020-11" db="EMBL/GenBank/DDBJ databases">
        <title>Genome seq and assembly of Sphingosinicella sp.</title>
        <authorList>
            <person name="Chhetri G."/>
        </authorList>
    </citation>
    <scope>NUCLEOTIDE SEQUENCE [LARGE SCALE GENOMIC DNA]</scope>
    <source>
        <strain evidence="1 2">UDD2</strain>
    </source>
</reference>
<accession>A0A7T2GKM0</accession>
<dbReference type="EMBL" id="CP065592">
    <property type="protein sequence ID" value="QPQ55595.1"/>
    <property type="molecule type" value="Genomic_DNA"/>
</dbReference>
<proteinExistence type="predicted"/>
<dbReference type="Proteomes" id="UP000594873">
    <property type="component" value="Chromosome"/>
</dbReference>
<dbReference type="Pfam" id="PF11650">
    <property type="entry name" value="P22_Tail-4"/>
    <property type="match status" value="1"/>
</dbReference>
<protein>
    <submittedName>
        <fullName evidence="1">Uncharacterized protein</fullName>
    </submittedName>
</protein>
<dbReference type="InterPro" id="IPR038258">
    <property type="entry name" value="Gp4_sf"/>
</dbReference>
<name>A0A7T2GKM0_9SPHN</name>
<dbReference type="Gene3D" id="1.10.3230.20">
    <property type="entry name" value="P22 tail accessory factor (Gp4)"/>
    <property type="match status" value="1"/>
</dbReference>
<dbReference type="KEGG" id="sflv:IC614_03055"/>
<dbReference type="InterPro" id="IPR020362">
    <property type="entry name" value="Tail_accessory_Gp4"/>
</dbReference>
<evidence type="ECO:0000313" key="1">
    <source>
        <dbReference type="EMBL" id="QPQ55595.1"/>
    </source>
</evidence>